<feature type="compositionally biased region" description="Low complexity" evidence="1">
    <location>
        <begin position="815"/>
        <end position="828"/>
    </location>
</feature>
<evidence type="ECO:0000313" key="2">
    <source>
        <dbReference type="EMBL" id="RLL94730.1"/>
    </source>
</evidence>
<evidence type="ECO:0000313" key="3">
    <source>
        <dbReference type="Proteomes" id="UP000215289"/>
    </source>
</evidence>
<feature type="compositionally biased region" description="Basic and acidic residues" evidence="1">
    <location>
        <begin position="685"/>
        <end position="694"/>
    </location>
</feature>
<feature type="compositionally biased region" description="Low complexity" evidence="1">
    <location>
        <begin position="748"/>
        <end position="759"/>
    </location>
</feature>
<name>A0A229YNK6_9EURO</name>
<accession>A0A229YNK6</accession>
<feature type="compositionally biased region" description="Polar residues" evidence="1">
    <location>
        <begin position="1"/>
        <end position="10"/>
    </location>
</feature>
<sequence length="903" mass="98257">MSSLPSNTQYLAAAEDDRPRQGPEAQMRNEDITELDRFLQSPSTTPASQVTGARELLKAGQRRLRQLAQLQWKPTDPKLKAEEASRHLLVLQQEGFLSLSAPAAKKSLDSTMSGSRSVSNFSFRFSSQRDVEKIGQPWLENPLEVSDTQHLRRPEPSPSDLGNLTSMVEAAVSFPLQLDDAYPPPYQPPANATIGGQIEGQDSHHLNGAASQLKPKEWPMEDQGGPSPVNTEQAHTNDKGHIPPSLIPGNGGVCDDPKDGKSQATDSAENQNNSAQLPNTPTSRAKAVPRDPPNPVPQSLKLFPDTMPPRVSSKGAWRIPNNRIPGKDAPVAANTSGRQQVRAPAALKRKTDNVENSARVSSECQGESQRSYHSGRSSTARPAKPCSEPARSPIHPEFPQLNNTRRPASLPTGTIDSFPLPAPKRPLPSLPERPPALNTARHRSTPVSKAATRVNRNHSDAFPTTTSRNPLNAEDGRSNTQSALPRLRLAGKDTPAGGQGNSVEETPPYQPDSFAKVEQNRAGRVRALKLRDMTASGIDLKGLENSRGVKKGDEINSPASPKSSEPGNELRTRDENRGRENVPIRKETTSSAPLSPPLSPLPPPPPAQSAGELPFSRRYGGSPTDIMRASTESRETSLPTSNRSSMLHRSNSTRSIGVLHGSVASEQNISNRPGSPLPSSDDECMDRGTFKYEVRQGSSRCRRTKVASRRSSDLCLNRHRRPNKSGTPDHVGPLTPRRQRSRILEETSPPSLDSSSPYHSPDPHDRHDKAAHALNSLEGRIEQLERQNRILQAALFAALDVGVKHNREALLGGSTTSLSASANSSAAERTSRSSTDRSSKLHGRAVVNGRRSCMKKSLRRPESWIDSPGSSLRSDYHTDDSDSVRGLEDMIEDLEFTMSNGRI</sequence>
<dbReference type="AlphaFoldDB" id="A0A229YNK6"/>
<proteinExistence type="predicted"/>
<evidence type="ECO:0000256" key="1">
    <source>
        <dbReference type="SAM" id="MobiDB-lite"/>
    </source>
</evidence>
<feature type="region of interest" description="Disordered" evidence="1">
    <location>
        <begin position="178"/>
        <end position="768"/>
    </location>
</feature>
<reference evidence="2 3" key="1">
    <citation type="submission" date="2018-08" db="EMBL/GenBank/DDBJ databases">
        <title>Draft genome sequences of two Aspergillus turcosus clinical strains isolated from bronchoalveolar lavage fluid: one azole-susceptible and the other azole-resistant.</title>
        <authorList>
            <person name="Parent-Michaud M."/>
            <person name="Dufresne P.J."/>
            <person name="Fournier E."/>
            <person name="Martineau C."/>
            <person name="Moreira S."/>
            <person name="Perkins V."/>
            <person name="De Repentigny L."/>
            <person name="Dufresne S.F."/>
        </authorList>
    </citation>
    <scope>NUCLEOTIDE SEQUENCE [LARGE SCALE GENOMIC DNA]</scope>
    <source>
        <strain evidence="2">HMR AF 1038</strain>
    </source>
</reference>
<feature type="compositionally biased region" description="Polar residues" evidence="1">
    <location>
        <begin position="636"/>
        <end position="655"/>
    </location>
</feature>
<feature type="compositionally biased region" description="Basic and acidic residues" evidence="1">
    <location>
        <begin position="829"/>
        <end position="839"/>
    </location>
</feature>
<feature type="compositionally biased region" description="Pro residues" evidence="1">
    <location>
        <begin position="420"/>
        <end position="434"/>
    </location>
</feature>
<dbReference type="Proteomes" id="UP000215289">
    <property type="component" value="Unassembled WGS sequence"/>
</dbReference>
<feature type="compositionally biased region" description="Polar residues" evidence="1">
    <location>
        <begin position="664"/>
        <end position="673"/>
    </location>
</feature>
<feature type="region of interest" description="Disordered" evidence="1">
    <location>
        <begin position="137"/>
        <end position="164"/>
    </location>
</feature>
<feature type="compositionally biased region" description="Basic and acidic residues" evidence="1">
    <location>
        <begin position="568"/>
        <end position="588"/>
    </location>
</feature>
<feature type="compositionally biased region" description="Polar residues" evidence="1">
    <location>
        <begin position="557"/>
        <end position="566"/>
    </location>
</feature>
<feature type="compositionally biased region" description="Polar residues" evidence="1">
    <location>
        <begin position="400"/>
        <end position="415"/>
    </location>
</feature>
<keyword evidence="3" id="KW-1185">Reference proteome</keyword>
<dbReference type="OrthoDB" id="4188047at2759"/>
<feature type="region of interest" description="Disordered" evidence="1">
    <location>
        <begin position="815"/>
        <end position="883"/>
    </location>
</feature>
<feature type="compositionally biased region" description="Polar residues" evidence="1">
    <location>
        <begin position="354"/>
        <end position="380"/>
    </location>
</feature>
<comment type="caution">
    <text evidence="2">The sequence shown here is derived from an EMBL/GenBank/DDBJ whole genome shotgun (WGS) entry which is preliminary data.</text>
</comment>
<protein>
    <submittedName>
        <fullName evidence="2">Uncharacterized protein</fullName>
    </submittedName>
</protein>
<feature type="region of interest" description="Disordered" evidence="1">
    <location>
        <begin position="1"/>
        <end position="31"/>
    </location>
</feature>
<organism evidence="2 3">
    <name type="scientific">Aspergillus turcosus</name>
    <dbReference type="NCBI Taxonomy" id="1245748"/>
    <lineage>
        <taxon>Eukaryota</taxon>
        <taxon>Fungi</taxon>
        <taxon>Dikarya</taxon>
        <taxon>Ascomycota</taxon>
        <taxon>Pezizomycotina</taxon>
        <taxon>Eurotiomycetes</taxon>
        <taxon>Eurotiomycetidae</taxon>
        <taxon>Eurotiales</taxon>
        <taxon>Aspergillaceae</taxon>
        <taxon>Aspergillus</taxon>
        <taxon>Aspergillus subgen. Fumigati</taxon>
    </lineage>
</organism>
<feature type="compositionally biased region" description="Basic and acidic residues" evidence="1">
    <location>
        <begin position="15"/>
        <end position="31"/>
    </location>
</feature>
<dbReference type="EMBL" id="NIDN02000188">
    <property type="protein sequence ID" value="RLL94730.1"/>
    <property type="molecule type" value="Genomic_DNA"/>
</dbReference>
<feature type="compositionally biased region" description="Basic and acidic residues" evidence="1">
    <location>
        <begin position="874"/>
        <end position="883"/>
    </location>
</feature>
<feature type="compositionally biased region" description="Polar residues" evidence="1">
    <location>
        <begin position="262"/>
        <end position="283"/>
    </location>
</feature>
<feature type="compositionally biased region" description="Pro residues" evidence="1">
    <location>
        <begin position="594"/>
        <end position="607"/>
    </location>
</feature>
<gene>
    <name evidence="2" type="ORF">CFD26_104848</name>
</gene>